<dbReference type="Pfam" id="PF12640">
    <property type="entry name" value="UPF0489"/>
    <property type="match status" value="1"/>
</dbReference>
<keyword evidence="2" id="KW-1185">Reference proteome</keyword>
<evidence type="ECO:0000313" key="1">
    <source>
        <dbReference type="EMBL" id="VVE87088.1"/>
    </source>
</evidence>
<evidence type="ECO:0000313" key="2">
    <source>
        <dbReference type="Proteomes" id="UP000382040"/>
    </source>
</evidence>
<dbReference type="InterPro" id="IPR024131">
    <property type="entry name" value="UPF0489"/>
</dbReference>
<reference evidence="1 2" key="1">
    <citation type="submission" date="2019-08" db="EMBL/GenBank/DDBJ databases">
        <authorList>
            <person name="Peeters C."/>
        </authorList>
    </citation>
    <scope>NUCLEOTIDE SEQUENCE [LARGE SCALE GENOMIC DNA]</scope>
    <source>
        <strain evidence="1 2">LMG 20603</strain>
    </source>
</reference>
<dbReference type="Proteomes" id="UP000382040">
    <property type="component" value="Unassembled WGS sequence"/>
</dbReference>
<protein>
    <submittedName>
        <fullName evidence="1">Uncharacterized protein</fullName>
    </submittedName>
</protein>
<dbReference type="OrthoDB" id="1240928at2"/>
<accession>A0A5E5BNZ8</accession>
<dbReference type="EMBL" id="CABPST010000002">
    <property type="protein sequence ID" value="VVE87088.1"/>
    <property type="molecule type" value="Genomic_DNA"/>
</dbReference>
<gene>
    <name evidence="1" type="ORF">PBR20603_01013</name>
</gene>
<sequence>MNSAEIDRLQADDQMLEPLGADIWLMDDHRWAFYVWQRFSIEEQIRAFSLVHADYHWDATNDFFEDEQARRRLENADLPQLYEMVLKREGIAYDSFIAPALIRGFINDVHFFCKQNDSDRGLDDELLASANVRQCIHETTESLLSADLPKPVIFDLCLDLFNDEETTLFGEGDLWPDAKVEGWLTEMRTLIERAALVTVSLSFDYSGAADDTRHLAALVLPRILQWRGAA</sequence>
<dbReference type="AlphaFoldDB" id="A0A5E5BNZ8"/>
<name>A0A5E5BNZ8_9BURK</name>
<proteinExistence type="predicted"/>
<dbReference type="RefSeq" id="WP_150558467.1">
    <property type="nucleotide sequence ID" value="NZ_CABPST010000002.1"/>
</dbReference>
<organism evidence="1 2">
    <name type="scientific">Pandoraea bronchicola</name>
    <dbReference type="NCBI Taxonomy" id="2508287"/>
    <lineage>
        <taxon>Bacteria</taxon>
        <taxon>Pseudomonadati</taxon>
        <taxon>Pseudomonadota</taxon>
        <taxon>Betaproteobacteria</taxon>
        <taxon>Burkholderiales</taxon>
        <taxon>Burkholderiaceae</taxon>
        <taxon>Pandoraea</taxon>
    </lineage>
</organism>